<dbReference type="PANTHER" id="PTHR46972">
    <property type="entry name" value="MONOOXYGENASE ASQM-RELATED"/>
    <property type="match status" value="1"/>
</dbReference>
<feature type="domain" description="FAD-binding" evidence="5">
    <location>
        <begin position="1"/>
        <end position="312"/>
    </location>
</feature>
<evidence type="ECO:0000256" key="2">
    <source>
        <dbReference type="ARBA" id="ARBA00022827"/>
    </source>
</evidence>
<evidence type="ECO:0000256" key="1">
    <source>
        <dbReference type="ARBA" id="ARBA00022630"/>
    </source>
</evidence>
<evidence type="ECO:0000313" key="6">
    <source>
        <dbReference type="EMBL" id="KAK5989031.1"/>
    </source>
</evidence>
<dbReference type="SUPFAM" id="SSF51905">
    <property type="entry name" value="FAD/NAD(P)-binding domain"/>
    <property type="match status" value="1"/>
</dbReference>
<dbReference type="InterPro" id="IPR002938">
    <property type="entry name" value="FAD-bd"/>
</dbReference>
<keyword evidence="2" id="KW-0274">FAD</keyword>
<evidence type="ECO:0000313" key="7">
    <source>
        <dbReference type="Proteomes" id="UP001338125"/>
    </source>
</evidence>
<accession>A0ABR0SBJ9</accession>
<sequence>MLARLLHLGGVSATVFEGEESASFRSQGGTLDLHPKSGLAAMQEAQLSNEFNKCARYDGQYLAVVDKTLKYHIVRGVDETNAAGGRPEIDRVKLRQILMDSLPQGTIKWGHRLREVEDNTLIFDSTTASGFDLVVGADGAWSKIRKAIAPELQPVYSDCAMFDLRIPDAKTTAPDVYKLVNRGSLFGSADGQRLALQQIGDGSIQVYAAVVRQNPEWMKPELCGYNTEDLNETKMALAKEFADWSPQLRQAFDLAQGNPIARSLFRLPVGSRWENRKGFTLIGDAAHLMTPHSGEGVNQALEDAMILARAILRAKNKDELDQQVHGFEEDMFSRLKDVQQVSYDLCQLWMFTPGAPKAAVDNFKSRHRKRAEEHAATLAAKNEQKSLN</sequence>
<gene>
    <name evidence="6" type="ORF">PT974_10529</name>
</gene>
<name>A0ABR0SBJ9_9HYPO</name>
<dbReference type="Proteomes" id="UP001338125">
    <property type="component" value="Unassembled WGS sequence"/>
</dbReference>
<protein>
    <submittedName>
        <fullName evidence="6">Flavin-dependent monooxygenase-like protein</fullName>
    </submittedName>
</protein>
<keyword evidence="4" id="KW-0503">Monooxygenase</keyword>
<keyword evidence="3" id="KW-0560">Oxidoreductase</keyword>
<organism evidence="6 7">
    <name type="scientific">Cladobotryum mycophilum</name>
    <dbReference type="NCBI Taxonomy" id="491253"/>
    <lineage>
        <taxon>Eukaryota</taxon>
        <taxon>Fungi</taxon>
        <taxon>Dikarya</taxon>
        <taxon>Ascomycota</taxon>
        <taxon>Pezizomycotina</taxon>
        <taxon>Sordariomycetes</taxon>
        <taxon>Hypocreomycetidae</taxon>
        <taxon>Hypocreales</taxon>
        <taxon>Hypocreaceae</taxon>
        <taxon>Cladobotryum</taxon>
    </lineage>
</organism>
<dbReference type="InterPro" id="IPR036188">
    <property type="entry name" value="FAD/NAD-bd_sf"/>
</dbReference>
<evidence type="ECO:0000256" key="4">
    <source>
        <dbReference type="ARBA" id="ARBA00023033"/>
    </source>
</evidence>
<evidence type="ECO:0000256" key="3">
    <source>
        <dbReference type="ARBA" id="ARBA00023002"/>
    </source>
</evidence>
<dbReference type="PRINTS" id="PR00420">
    <property type="entry name" value="RNGMNOXGNASE"/>
</dbReference>
<keyword evidence="1" id="KW-0285">Flavoprotein</keyword>
<comment type="caution">
    <text evidence="6">The sequence shown here is derived from an EMBL/GenBank/DDBJ whole genome shotgun (WGS) entry which is preliminary data.</text>
</comment>
<keyword evidence="7" id="KW-1185">Reference proteome</keyword>
<dbReference type="Pfam" id="PF01494">
    <property type="entry name" value="FAD_binding_3"/>
    <property type="match status" value="1"/>
</dbReference>
<reference evidence="6 7" key="1">
    <citation type="submission" date="2024-01" db="EMBL/GenBank/DDBJ databases">
        <title>Complete genome of Cladobotryum mycophilum ATHUM6906.</title>
        <authorList>
            <person name="Christinaki A.C."/>
            <person name="Myridakis A.I."/>
            <person name="Kouvelis V.N."/>
        </authorList>
    </citation>
    <scope>NUCLEOTIDE SEQUENCE [LARGE SCALE GENOMIC DNA]</scope>
    <source>
        <strain evidence="6 7">ATHUM6906</strain>
    </source>
</reference>
<dbReference type="EMBL" id="JAVFKD010000015">
    <property type="protein sequence ID" value="KAK5989031.1"/>
    <property type="molecule type" value="Genomic_DNA"/>
</dbReference>
<evidence type="ECO:0000259" key="5">
    <source>
        <dbReference type="Pfam" id="PF01494"/>
    </source>
</evidence>
<dbReference type="PANTHER" id="PTHR46972:SF1">
    <property type="entry name" value="FAD DEPENDENT OXIDOREDUCTASE DOMAIN-CONTAINING PROTEIN"/>
    <property type="match status" value="1"/>
</dbReference>
<proteinExistence type="predicted"/>
<dbReference type="Gene3D" id="3.50.50.60">
    <property type="entry name" value="FAD/NAD(P)-binding domain"/>
    <property type="match status" value="1"/>
</dbReference>